<evidence type="ECO:0000313" key="2">
    <source>
        <dbReference type="Proteomes" id="UP001501231"/>
    </source>
</evidence>
<dbReference type="Pfam" id="PF13671">
    <property type="entry name" value="AAA_33"/>
    <property type="match status" value="1"/>
</dbReference>
<evidence type="ECO:0008006" key="3">
    <source>
        <dbReference type="Google" id="ProtNLM"/>
    </source>
</evidence>
<keyword evidence="2" id="KW-1185">Reference proteome</keyword>
<accession>A0ABN3JV90</accession>
<protein>
    <recommendedName>
        <fullName evidence="3">ATP-binding protein</fullName>
    </recommendedName>
</protein>
<dbReference type="SUPFAM" id="SSF52540">
    <property type="entry name" value="P-loop containing nucleoside triphosphate hydrolases"/>
    <property type="match status" value="1"/>
</dbReference>
<dbReference type="InterPro" id="IPR027417">
    <property type="entry name" value="P-loop_NTPase"/>
</dbReference>
<organism evidence="1 2">
    <name type="scientific">Actinomadura vinacea</name>
    <dbReference type="NCBI Taxonomy" id="115336"/>
    <lineage>
        <taxon>Bacteria</taxon>
        <taxon>Bacillati</taxon>
        <taxon>Actinomycetota</taxon>
        <taxon>Actinomycetes</taxon>
        <taxon>Streptosporangiales</taxon>
        <taxon>Thermomonosporaceae</taxon>
        <taxon>Actinomadura</taxon>
    </lineage>
</organism>
<gene>
    <name evidence="1" type="ORF">GCM10010191_66460</name>
</gene>
<comment type="caution">
    <text evidence="1">The sequence shown here is derived from an EMBL/GenBank/DDBJ whole genome shotgun (WGS) entry which is preliminary data.</text>
</comment>
<evidence type="ECO:0000313" key="1">
    <source>
        <dbReference type="EMBL" id="GAA2441065.1"/>
    </source>
</evidence>
<dbReference type="EMBL" id="BAAARW010000026">
    <property type="protein sequence ID" value="GAA2441065.1"/>
    <property type="molecule type" value="Genomic_DNA"/>
</dbReference>
<dbReference type="Proteomes" id="UP001501231">
    <property type="component" value="Unassembled WGS sequence"/>
</dbReference>
<sequence length="346" mass="38389">MTATKQRPGWQPGRLRERREAHGLSLEAAGDQLRQVADRAELRVAANFQTLWGHESGTVYPGPHYRRAYCLMYQSTEPDLGFRLPLPGEEVALEAALPLPTPGTSPVVTEEAATTISRGLDKVTDGTQDRDATAGTVLKSRLVNAWRGRALADGTNKPVLVLVGGYAGSGKTEFARFLGDVSGWAFLDKDSLTRRLVERLLTSMGGEAHDRHSDLYLKEVRPLEYKCLMDTANDNIDCGISTILAAPFISELNDEAWMNRLTNRCRAKGVEVAAIWVRCDIDSMREYIEFRDAPRDEWKLTHWDEYVQGLKTDSSPPGVHLTIDNRLGAAISIADQTRDALRKILG</sequence>
<reference evidence="1 2" key="1">
    <citation type="journal article" date="2019" name="Int. J. Syst. Evol. Microbiol.">
        <title>The Global Catalogue of Microorganisms (GCM) 10K type strain sequencing project: providing services to taxonomists for standard genome sequencing and annotation.</title>
        <authorList>
            <consortium name="The Broad Institute Genomics Platform"/>
            <consortium name="The Broad Institute Genome Sequencing Center for Infectious Disease"/>
            <person name="Wu L."/>
            <person name="Ma J."/>
        </authorList>
    </citation>
    <scope>NUCLEOTIDE SEQUENCE [LARGE SCALE GENOMIC DNA]</scope>
    <source>
        <strain evidence="1 2">JCM 3325</strain>
    </source>
</reference>
<proteinExistence type="predicted"/>
<dbReference type="Gene3D" id="3.40.50.300">
    <property type="entry name" value="P-loop containing nucleotide triphosphate hydrolases"/>
    <property type="match status" value="1"/>
</dbReference>
<name>A0ABN3JV90_9ACTN</name>